<dbReference type="GO" id="GO:0046677">
    <property type="term" value="P:response to antibiotic"/>
    <property type="evidence" value="ECO:0007669"/>
    <property type="project" value="InterPro"/>
</dbReference>
<keyword evidence="2" id="KW-1185">Reference proteome</keyword>
<proteinExistence type="predicted"/>
<dbReference type="InterPro" id="IPR007815">
    <property type="entry name" value="Emycin_Estase"/>
</dbReference>
<accession>A0A1D3DMA7</accession>
<organism evidence="1 2">
    <name type="scientific">Streptomyces thermolilacinus SPC6</name>
    <dbReference type="NCBI Taxonomy" id="1306406"/>
    <lineage>
        <taxon>Bacteria</taxon>
        <taxon>Bacillati</taxon>
        <taxon>Actinomycetota</taxon>
        <taxon>Actinomycetes</taxon>
        <taxon>Kitasatosporales</taxon>
        <taxon>Streptomycetaceae</taxon>
        <taxon>Streptomyces</taxon>
    </lineage>
</organism>
<dbReference type="PANTHER" id="PTHR31299">
    <property type="entry name" value="ESTERASE, PUTATIVE (AFU_ORTHOLOGUE AFUA_1G05850)-RELATED"/>
    <property type="match status" value="1"/>
</dbReference>
<gene>
    <name evidence="1" type="ORF">J116_002255</name>
</gene>
<comment type="caution">
    <text evidence="1">The sequence shown here is derived from an EMBL/GenBank/DDBJ whole genome shotgun (WGS) entry which is preliminary data.</text>
</comment>
<dbReference type="Gene3D" id="3.30.1870.10">
    <property type="entry name" value="EreA-like, domain 2"/>
    <property type="match status" value="1"/>
</dbReference>
<dbReference type="Proteomes" id="UP000095329">
    <property type="component" value="Unassembled WGS sequence"/>
</dbReference>
<dbReference type="Pfam" id="PF05139">
    <property type="entry name" value="Erythro_esteras"/>
    <property type="match status" value="2"/>
</dbReference>
<protein>
    <recommendedName>
        <fullName evidence="3">Erythromycin esterase</fullName>
    </recommendedName>
</protein>
<dbReference type="eggNOG" id="COG2312">
    <property type="taxonomic scope" value="Bacteria"/>
</dbReference>
<dbReference type="CDD" id="cd14728">
    <property type="entry name" value="Ere-like"/>
    <property type="match status" value="1"/>
</dbReference>
<evidence type="ECO:0000313" key="1">
    <source>
        <dbReference type="EMBL" id="OEJ93463.1"/>
    </source>
</evidence>
<sequence length="300" mass="33548">MPPTARRVRADALPHTGPGSLDPLMERIGDARYVLIGEASHGTAEFYRWPAEPTRRLVEERGVSFVAVEGDWPDRLAAHRAVTAAPGAPDDPREALEGFHRWPAWMWANTDVADFARWLREYNARLPAERRVGFFGLDVTSLWESLHAVLGHLRRHDPDRVGAALEAYRCFEPYARDPQEYARPTRLVPRPAAGPKCCRCWWIVFPGTGTWTGTGTGTATWTGTGTGTARDSGWTAAERDHRAIGVVYRAARERWGNYVPMIPADRYDAFLYLDGTTALTPLRTAAPPDTHEEESWPTGM</sequence>
<name>A0A1D3DMA7_9ACTN</name>
<dbReference type="EMBL" id="ASHX02000001">
    <property type="protein sequence ID" value="OEJ93463.1"/>
    <property type="molecule type" value="Genomic_DNA"/>
</dbReference>
<dbReference type="STRING" id="1306406.J116_002255"/>
<dbReference type="RefSeq" id="WP_023590985.1">
    <property type="nucleotide sequence ID" value="NZ_ASHX02000001.1"/>
</dbReference>
<dbReference type="SUPFAM" id="SSF159501">
    <property type="entry name" value="EreA/ChaN-like"/>
    <property type="match status" value="2"/>
</dbReference>
<dbReference type="InterPro" id="IPR052036">
    <property type="entry name" value="Hydrolase/PRTase-associated"/>
</dbReference>
<dbReference type="PANTHER" id="PTHR31299:SF0">
    <property type="entry name" value="ESTERASE, PUTATIVE (AFU_ORTHOLOGUE AFUA_1G05850)-RELATED"/>
    <property type="match status" value="1"/>
</dbReference>
<evidence type="ECO:0008006" key="3">
    <source>
        <dbReference type="Google" id="ProtNLM"/>
    </source>
</evidence>
<reference evidence="1 2" key="1">
    <citation type="journal article" date="2013" name="Genome Announc.">
        <title>Genome Sequence of Streptomyces violaceusniger Strain SPC6, a Halotolerant Streptomycete That Exhibits Rapid Growth and Development.</title>
        <authorList>
            <person name="Chen X."/>
            <person name="Zhang B."/>
            <person name="Zhang W."/>
            <person name="Wu X."/>
            <person name="Zhang M."/>
            <person name="Chen T."/>
            <person name="Liu G."/>
            <person name="Dyson P."/>
        </authorList>
    </citation>
    <scope>NUCLEOTIDE SEQUENCE [LARGE SCALE GENOMIC DNA]</scope>
    <source>
        <strain evidence="1 2">SPC6</strain>
    </source>
</reference>
<evidence type="ECO:0000313" key="2">
    <source>
        <dbReference type="Proteomes" id="UP000095329"/>
    </source>
</evidence>
<dbReference type="Gene3D" id="3.40.1660.10">
    <property type="entry name" value="EreA-like (biosynthetic domain)"/>
    <property type="match status" value="1"/>
</dbReference>
<dbReference type="AlphaFoldDB" id="A0A1D3DMA7"/>